<dbReference type="GO" id="GO:0008408">
    <property type="term" value="F:3'-5' exonuclease activity"/>
    <property type="evidence" value="ECO:0007669"/>
    <property type="project" value="InterPro"/>
</dbReference>
<dbReference type="PANTHER" id="PTHR32294:SF4">
    <property type="entry name" value="ERROR-PRONE DNA POLYMERASE"/>
    <property type="match status" value="1"/>
</dbReference>
<evidence type="ECO:0000313" key="3">
    <source>
        <dbReference type="EMBL" id="MBB5641691.1"/>
    </source>
</evidence>
<gene>
    <name evidence="3" type="ORF">BJ997_002239</name>
</gene>
<proteinExistence type="predicted"/>
<evidence type="ECO:0000259" key="1">
    <source>
        <dbReference type="Pfam" id="PF14579"/>
    </source>
</evidence>
<accession>A0A7W9E434</accession>
<reference evidence="3 4" key="1">
    <citation type="submission" date="2020-08" db="EMBL/GenBank/DDBJ databases">
        <title>Sequencing the genomes of 1000 actinobacteria strains.</title>
        <authorList>
            <person name="Klenk H.-P."/>
        </authorList>
    </citation>
    <scope>NUCLEOTIDE SEQUENCE [LARGE SCALE GENOMIC DNA]</scope>
    <source>
        <strain evidence="3 4">DSM 21065</strain>
    </source>
</reference>
<dbReference type="RefSeq" id="WP_084141133.1">
    <property type="nucleotide sequence ID" value="NZ_JACHBQ010000001.1"/>
</dbReference>
<dbReference type="Pfam" id="PF14579">
    <property type="entry name" value="HHH_6"/>
    <property type="match status" value="1"/>
</dbReference>
<dbReference type="InterPro" id="IPR040982">
    <property type="entry name" value="DNA_pol3_finger"/>
</dbReference>
<feature type="domain" description="DNA polymerase helix-hairpin-helix motif" evidence="1">
    <location>
        <begin position="232"/>
        <end position="317"/>
    </location>
</feature>
<dbReference type="OrthoDB" id="9803237at2"/>
<dbReference type="GO" id="GO:0003887">
    <property type="term" value="F:DNA-directed DNA polymerase activity"/>
    <property type="evidence" value="ECO:0007669"/>
    <property type="project" value="UniProtKB-EC"/>
</dbReference>
<feature type="domain" description="DNA polymerase III alpha subunit finger" evidence="2">
    <location>
        <begin position="3"/>
        <end position="149"/>
    </location>
</feature>
<protein>
    <submittedName>
        <fullName evidence="3">Error-prone DNA polymerase</fullName>
        <ecNumber evidence="3">2.7.7.7</ecNumber>
    </submittedName>
</protein>
<dbReference type="InterPro" id="IPR004805">
    <property type="entry name" value="DnaE2/DnaE/PolC"/>
</dbReference>
<keyword evidence="3" id="KW-0808">Transferase</keyword>
<organism evidence="3 4">
    <name type="scientific">Cryobacterium roopkundense</name>
    <dbReference type="NCBI Taxonomy" id="1001240"/>
    <lineage>
        <taxon>Bacteria</taxon>
        <taxon>Bacillati</taxon>
        <taxon>Actinomycetota</taxon>
        <taxon>Actinomycetes</taxon>
        <taxon>Micrococcales</taxon>
        <taxon>Microbacteriaceae</taxon>
        <taxon>Cryobacterium</taxon>
    </lineage>
</organism>
<comment type="caution">
    <text evidence="3">The sequence shown here is derived from an EMBL/GenBank/DDBJ whole genome shotgun (WGS) entry which is preliminary data.</text>
</comment>
<dbReference type="GO" id="GO:0006260">
    <property type="term" value="P:DNA replication"/>
    <property type="evidence" value="ECO:0007669"/>
    <property type="project" value="InterPro"/>
</dbReference>
<dbReference type="AlphaFoldDB" id="A0A7W9E434"/>
<name>A0A7W9E434_9MICO</name>
<dbReference type="PANTHER" id="PTHR32294">
    <property type="entry name" value="DNA POLYMERASE III SUBUNIT ALPHA"/>
    <property type="match status" value="1"/>
</dbReference>
<keyword evidence="3" id="KW-0548">Nucleotidyltransferase</keyword>
<dbReference type="InterPro" id="IPR029460">
    <property type="entry name" value="DNAPol_HHH"/>
</dbReference>
<dbReference type="Pfam" id="PF17657">
    <property type="entry name" value="DNA_pol3_finger"/>
    <property type="match status" value="1"/>
</dbReference>
<sequence>MAHAIQEHRKLNGETIDHDRIPLEDEPTYEMLRTTRTLGVFQLESPGQMELIGKLQPETFNDLTVEISLFRPGPIQANMPLQYLKARHGETIADHMHPRFKPFLAETNGVVVFHEQVMRLFDELTGSGMGKADVFRRHLGKFADLADIETYVREQAATRGFTASVIDRAWKVLSGFGSFGFAKAHGAAFARTTYESAWLKRHHPATFFAGLLTHDPGTWPKDLIVAIARNLGVPILGLDVQPSALDYRVEQLGDGRLGIRLALPELAGSSSVERHRIAEHQPFSSLQDFRDRVRPRRRTFEALARVGALDSLIGYDRGRRGDLLAHIQGLGGRALPVAADQLAFDIELPLPDSDRSATALDLRGISQTDVEHASGNR</sequence>
<evidence type="ECO:0000313" key="4">
    <source>
        <dbReference type="Proteomes" id="UP000561726"/>
    </source>
</evidence>
<dbReference type="EC" id="2.7.7.7" evidence="3"/>
<dbReference type="EMBL" id="JACHBQ010000001">
    <property type="protein sequence ID" value="MBB5641691.1"/>
    <property type="molecule type" value="Genomic_DNA"/>
</dbReference>
<evidence type="ECO:0000259" key="2">
    <source>
        <dbReference type="Pfam" id="PF17657"/>
    </source>
</evidence>
<dbReference type="Proteomes" id="UP000561726">
    <property type="component" value="Unassembled WGS sequence"/>
</dbReference>